<dbReference type="InterPro" id="IPR000073">
    <property type="entry name" value="AB_hydrolase_1"/>
</dbReference>
<dbReference type="PANTHER" id="PTHR11614">
    <property type="entry name" value="PHOSPHOLIPASE-RELATED"/>
    <property type="match status" value="1"/>
</dbReference>
<dbReference type="OrthoDB" id="5614837at2"/>
<dbReference type="GO" id="GO:0016787">
    <property type="term" value="F:hydrolase activity"/>
    <property type="evidence" value="ECO:0007669"/>
    <property type="project" value="UniProtKB-KW"/>
</dbReference>
<evidence type="ECO:0000259" key="1">
    <source>
        <dbReference type="Pfam" id="PF12146"/>
    </source>
</evidence>
<evidence type="ECO:0000313" key="2">
    <source>
        <dbReference type="EMBL" id="MRH43502.1"/>
    </source>
</evidence>
<dbReference type="SUPFAM" id="SSF53474">
    <property type="entry name" value="alpha/beta-Hydrolases"/>
    <property type="match status" value="1"/>
</dbReference>
<dbReference type="EMBL" id="WJNG01000010">
    <property type="protein sequence ID" value="MRH43502.1"/>
    <property type="molecule type" value="Genomic_DNA"/>
</dbReference>
<gene>
    <name evidence="2" type="ORF">GH741_12515</name>
</gene>
<dbReference type="RefSeq" id="WP_153737136.1">
    <property type="nucleotide sequence ID" value="NZ_WJNG01000010.1"/>
</dbReference>
<feature type="domain" description="Serine aminopeptidase S33" evidence="1">
    <location>
        <begin position="70"/>
        <end position="298"/>
    </location>
</feature>
<dbReference type="InterPro" id="IPR022742">
    <property type="entry name" value="Hydrolase_4"/>
</dbReference>
<keyword evidence="3" id="KW-1185">Reference proteome</keyword>
<sequence>MDKNAEIKNVLERLSNWQQELNFNEPVEKDTDINQYLDYYGFDLKNVHFHFGMVEIDKTKVIVQIFKPIHSKGTVFLLHGYLSHVGHLKHIIQYLNDNEYTVISYDLQGHGLSEGRPASIKNFADYVVTMEKLLNIAQEKMTGTFYLIGHSTGAAIAIDYILRHRDHLFKKVILVAPLIRSNHWHLSKFGLGMVRTLPFLTDVKRHYRKNSSNISYLNFTSKDPLQTNAIPLDWIGALVRWNKQIQKYRPTNSTTYIIQGNKDKTVDWKYNLEFMKNKFSHSQIVLVDNGRHELFNEAQQIREIVLTKIKQYLEK</sequence>
<dbReference type="InterPro" id="IPR029058">
    <property type="entry name" value="AB_hydrolase_fold"/>
</dbReference>
<proteinExistence type="predicted"/>
<protein>
    <submittedName>
        <fullName evidence="2">Alpha/beta fold hydrolase</fullName>
    </submittedName>
</protein>
<dbReference type="InterPro" id="IPR051044">
    <property type="entry name" value="MAG_DAG_Lipase"/>
</dbReference>
<keyword evidence="2" id="KW-0378">Hydrolase</keyword>
<dbReference type="AlphaFoldDB" id="A0A6A8DQJ7"/>
<evidence type="ECO:0000313" key="3">
    <source>
        <dbReference type="Proteomes" id="UP000799092"/>
    </source>
</evidence>
<dbReference type="PRINTS" id="PR00111">
    <property type="entry name" value="ABHYDROLASE"/>
</dbReference>
<dbReference type="Pfam" id="PF12146">
    <property type="entry name" value="Hydrolase_4"/>
    <property type="match status" value="1"/>
</dbReference>
<dbReference type="Gene3D" id="3.40.50.1820">
    <property type="entry name" value="alpha/beta hydrolase"/>
    <property type="match status" value="1"/>
</dbReference>
<reference evidence="2" key="1">
    <citation type="submission" date="2019-11" db="EMBL/GenBank/DDBJ databases">
        <authorList>
            <person name="Li J."/>
        </authorList>
    </citation>
    <scope>NUCLEOTIDE SEQUENCE</scope>
    <source>
        <strain evidence="2">B6B</strain>
    </source>
</reference>
<comment type="caution">
    <text evidence="2">The sequence shown here is derived from an EMBL/GenBank/DDBJ whole genome shotgun (WGS) entry which is preliminary data.</text>
</comment>
<name>A0A6A8DQJ7_9BACI</name>
<accession>A0A6A8DQJ7</accession>
<dbReference type="Proteomes" id="UP000799092">
    <property type="component" value="Unassembled WGS sequence"/>
</dbReference>
<organism evidence="2 3">
    <name type="scientific">Aquibacillus halophilus</name>
    <dbReference type="NCBI Taxonomy" id="930132"/>
    <lineage>
        <taxon>Bacteria</taxon>
        <taxon>Bacillati</taxon>
        <taxon>Bacillota</taxon>
        <taxon>Bacilli</taxon>
        <taxon>Bacillales</taxon>
        <taxon>Bacillaceae</taxon>
        <taxon>Aquibacillus</taxon>
    </lineage>
</organism>